<keyword evidence="6" id="KW-1185">Reference proteome</keyword>
<dbReference type="SUPFAM" id="SSF46785">
    <property type="entry name" value="Winged helix' DNA-binding domain"/>
    <property type="match status" value="1"/>
</dbReference>
<proteinExistence type="predicted"/>
<dbReference type="SMART" id="SM00345">
    <property type="entry name" value="HTH_GNTR"/>
    <property type="match status" value="1"/>
</dbReference>
<dbReference type="EMBL" id="JBAKBE010000007">
    <property type="protein sequence ID" value="MEH0097187.1"/>
    <property type="molecule type" value="Genomic_DNA"/>
</dbReference>
<dbReference type="InterPro" id="IPR036388">
    <property type="entry name" value="WH-like_DNA-bd_sf"/>
</dbReference>
<dbReference type="PANTHER" id="PTHR43537">
    <property type="entry name" value="TRANSCRIPTIONAL REGULATOR, GNTR FAMILY"/>
    <property type="match status" value="1"/>
</dbReference>
<evidence type="ECO:0000256" key="2">
    <source>
        <dbReference type="ARBA" id="ARBA00023125"/>
    </source>
</evidence>
<evidence type="ECO:0000259" key="4">
    <source>
        <dbReference type="PROSITE" id="PS50949"/>
    </source>
</evidence>
<dbReference type="InterPro" id="IPR036390">
    <property type="entry name" value="WH_DNA-bd_sf"/>
</dbReference>
<dbReference type="Gene3D" id="1.20.120.530">
    <property type="entry name" value="GntR ligand-binding domain-like"/>
    <property type="match status" value="1"/>
</dbReference>
<sequence length="292" mass="32430">MRCDQSFRFLVGTSTHQLADNCFYLECVGRFIVHFFFRQHVEGFLAVNKSTRTSGTKDVFPTEDVQSQRLKQVDRESLQQQSYQTLRDALMKGRFMPGDTVSLRNLASELGTSPMPVREAVQHLIAEGALVLRPNRTYAVPEMTREILAELLKLRTILEGAIAEAAALSISKEDLSVLYELQGEMRAALAVGDSKRYLMKNQDFHFTIYRCSGMGIAVNVIENLWLRIGPSFNLLTSGPRAAQRTAAEIAALTAHHEAALSAIVARAPAALRAAIEHDIGEGMNFIISCMPE</sequence>
<reference evidence="5 6" key="1">
    <citation type="submission" date="2024-02" db="EMBL/GenBank/DDBJ databases">
        <title>A new putative Pannonibacter species isolated from two cases of bloodstream infections in paediatric patients.</title>
        <authorList>
            <person name="Castellana S."/>
            <person name="De Laurentiis V."/>
            <person name="Grassi M."/>
            <person name="De Leonardis F."/>
            <person name="Mosca A."/>
            <person name="De Carlo C."/>
            <person name="Sparapano E."/>
            <person name="Ronga L."/>
            <person name="Santacroce L."/>
            <person name="Chironna M."/>
            <person name="De Robertis A."/>
            <person name="Bianco A."/>
            <person name="Del Sambro L."/>
            <person name="Capozzi L."/>
            <person name="Parisi A."/>
        </authorList>
    </citation>
    <scope>NUCLEOTIDE SEQUENCE [LARGE SCALE GENOMIC DNA]</scope>
    <source>
        <strain evidence="5 6">Pt2</strain>
    </source>
</reference>
<name>A0ABU7ZRR2_9HYPH</name>
<gene>
    <name evidence="5" type="ORF">V6L76_13060</name>
</gene>
<dbReference type="PANTHER" id="PTHR43537:SF39">
    <property type="entry name" value="HTH-TYPE TRANSCRIPTIONAL REGULATOR MCBR"/>
    <property type="match status" value="1"/>
</dbReference>
<keyword evidence="3" id="KW-0804">Transcription</keyword>
<evidence type="ECO:0000256" key="3">
    <source>
        <dbReference type="ARBA" id="ARBA00023163"/>
    </source>
</evidence>
<dbReference type="Pfam" id="PF07729">
    <property type="entry name" value="FCD"/>
    <property type="match status" value="1"/>
</dbReference>
<dbReference type="Proteomes" id="UP001380822">
    <property type="component" value="Unassembled WGS sequence"/>
</dbReference>
<evidence type="ECO:0000313" key="6">
    <source>
        <dbReference type="Proteomes" id="UP001380822"/>
    </source>
</evidence>
<dbReference type="SMART" id="SM00895">
    <property type="entry name" value="FCD"/>
    <property type="match status" value="1"/>
</dbReference>
<dbReference type="InterPro" id="IPR000524">
    <property type="entry name" value="Tscrpt_reg_HTH_GntR"/>
</dbReference>
<evidence type="ECO:0000313" key="5">
    <source>
        <dbReference type="EMBL" id="MEH0097187.1"/>
    </source>
</evidence>
<dbReference type="PROSITE" id="PS50949">
    <property type="entry name" value="HTH_GNTR"/>
    <property type="match status" value="1"/>
</dbReference>
<organism evidence="5 6">
    <name type="scientific">Pannonibacter anstelovis</name>
    <dbReference type="NCBI Taxonomy" id="3121537"/>
    <lineage>
        <taxon>Bacteria</taxon>
        <taxon>Pseudomonadati</taxon>
        <taxon>Pseudomonadota</taxon>
        <taxon>Alphaproteobacteria</taxon>
        <taxon>Hyphomicrobiales</taxon>
        <taxon>Stappiaceae</taxon>
        <taxon>Pannonibacter</taxon>
    </lineage>
</organism>
<protein>
    <submittedName>
        <fullName evidence="5">GntR family transcriptional regulator</fullName>
    </submittedName>
</protein>
<dbReference type="InterPro" id="IPR008920">
    <property type="entry name" value="TF_FadR/GntR_C"/>
</dbReference>
<dbReference type="RefSeq" id="WP_334251657.1">
    <property type="nucleotide sequence ID" value="NZ_JBAKBE010000007.1"/>
</dbReference>
<dbReference type="Gene3D" id="1.10.10.10">
    <property type="entry name" value="Winged helix-like DNA-binding domain superfamily/Winged helix DNA-binding domain"/>
    <property type="match status" value="1"/>
</dbReference>
<dbReference type="Pfam" id="PF00392">
    <property type="entry name" value="GntR"/>
    <property type="match status" value="1"/>
</dbReference>
<keyword evidence="2" id="KW-0238">DNA-binding</keyword>
<comment type="caution">
    <text evidence="5">The sequence shown here is derived from an EMBL/GenBank/DDBJ whole genome shotgun (WGS) entry which is preliminary data.</text>
</comment>
<dbReference type="InterPro" id="IPR011711">
    <property type="entry name" value="GntR_C"/>
</dbReference>
<accession>A0ABU7ZRR2</accession>
<evidence type="ECO:0000256" key="1">
    <source>
        <dbReference type="ARBA" id="ARBA00023015"/>
    </source>
</evidence>
<keyword evidence="1" id="KW-0805">Transcription regulation</keyword>
<feature type="domain" description="HTH gntR-type" evidence="4">
    <location>
        <begin position="76"/>
        <end position="143"/>
    </location>
</feature>
<dbReference type="SUPFAM" id="SSF48008">
    <property type="entry name" value="GntR ligand-binding domain-like"/>
    <property type="match status" value="1"/>
</dbReference>